<feature type="binding site" evidence="4">
    <location>
        <position position="280"/>
    </location>
    <ligand>
        <name>S-adenosyl-L-methionine</name>
        <dbReference type="ChEBI" id="CHEBI:59789"/>
    </ligand>
</feature>
<dbReference type="InterPro" id="IPR010280">
    <property type="entry name" value="U5_MeTrfase_fam"/>
</dbReference>
<evidence type="ECO:0000256" key="3">
    <source>
        <dbReference type="ARBA" id="ARBA00022691"/>
    </source>
</evidence>
<evidence type="ECO:0000313" key="7">
    <source>
        <dbReference type="EMBL" id="PSR33180.1"/>
    </source>
</evidence>
<dbReference type="GO" id="GO:0070475">
    <property type="term" value="P:rRNA base methylation"/>
    <property type="evidence" value="ECO:0007669"/>
    <property type="project" value="TreeGrafter"/>
</dbReference>
<feature type="binding site" evidence="4">
    <location>
        <position position="329"/>
    </location>
    <ligand>
        <name>S-adenosyl-L-methionine</name>
        <dbReference type="ChEBI" id="CHEBI:59789"/>
    </ligand>
</feature>
<feature type="binding site" evidence="4">
    <location>
        <position position="377"/>
    </location>
    <ligand>
        <name>S-adenosyl-L-methionine</name>
        <dbReference type="ChEBI" id="CHEBI:59789"/>
    </ligand>
</feature>
<evidence type="ECO:0000256" key="2">
    <source>
        <dbReference type="ARBA" id="ARBA00022679"/>
    </source>
</evidence>
<dbReference type="InterPro" id="IPR029063">
    <property type="entry name" value="SAM-dependent_MTases_sf"/>
</dbReference>
<evidence type="ECO:0000256" key="1">
    <source>
        <dbReference type="ARBA" id="ARBA00022603"/>
    </source>
</evidence>
<dbReference type="Gene3D" id="2.40.50.140">
    <property type="entry name" value="Nucleic acid-binding proteins"/>
    <property type="match status" value="1"/>
</dbReference>
<comment type="caution">
    <text evidence="7">The sequence shown here is derived from an EMBL/GenBank/DDBJ whole genome shotgun (WGS) entry which is preliminary data.</text>
</comment>
<keyword evidence="1 4" id="KW-0489">Methyltransferase</keyword>
<dbReference type="InterPro" id="IPR030390">
    <property type="entry name" value="MeTrfase_TrmA_AS"/>
</dbReference>
<dbReference type="Gene3D" id="3.40.50.150">
    <property type="entry name" value="Vaccinia Virus protein VP39"/>
    <property type="match status" value="1"/>
</dbReference>
<dbReference type="Proteomes" id="UP000242972">
    <property type="component" value="Unassembled WGS sequence"/>
</dbReference>
<dbReference type="FunFam" id="2.40.50.1070:FF:000003">
    <property type="entry name" value="23S rRNA (Uracil-5-)-methyltransferase RumA"/>
    <property type="match status" value="1"/>
</dbReference>
<dbReference type="EMBL" id="PXYW01000025">
    <property type="protein sequence ID" value="PSR33180.1"/>
    <property type="molecule type" value="Genomic_DNA"/>
</dbReference>
<dbReference type="InterPro" id="IPR012340">
    <property type="entry name" value="NA-bd_OB-fold"/>
</dbReference>
<dbReference type="PROSITE" id="PS50926">
    <property type="entry name" value="TRAM"/>
    <property type="match status" value="1"/>
</dbReference>
<dbReference type="AlphaFoldDB" id="A0A2T2XFB4"/>
<evidence type="ECO:0000313" key="8">
    <source>
        <dbReference type="Proteomes" id="UP000242972"/>
    </source>
</evidence>
<name>A0A2T2XFB4_9FIRM</name>
<dbReference type="NCBIfam" id="TIGR00479">
    <property type="entry name" value="rumA"/>
    <property type="match status" value="1"/>
</dbReference>
<keyword evidence="2 4" id="KW-0808">Transferase</keyword>
<dbReference type="PROSITE" id="PS01230">
    <property type="entry name" value="TRMA_1"/>
    <property type="match status" value="1"/>
</dbReference>
<organism evidence="7 8">
    <name type="scientific">Sulfobacillus benefaciens</name>
    <dbReference type="NCBI Taxonomy" id="453960"/>
    <lineage>
        <taxon>Bacteria</taxon>
        <taxon>Bacillati</taxon>
        <taxon>Bacillota</taxon>
        <taxon>Clostridia</taxon>
        <taxon>Eubacteriales</taxon>
        <taxon>Clostridiales Family XVII. Incertae Sedis</taxon>
        <taxon>Sulfobacillus</taxon>
    </lineage>
</organism>
<evidence type="ECO:0000259" key="6">
    <source>
        <dbReference type="PROSITE" id="PS50926"/>
    </source>
</evidence>
<accession>A0A2T2XFB4</accession>
<protein>
    <submittedName>
        <fullName evidence="7">23S rRNA (Uracil(1939)-C(5))-methyltransferase RlmD</fullName>
    </submittedName>
</protein>
<dbReference type="SUPFAM" id="SSF50249">
    <property type="entry name" value="Nucleic acid-binding proteins"/>
    <property type="match status" value="1"/>
</dbReference>
<sequence>MANSIIVHIDRMGQHGEGVARDNEGRVIFVAGALPGEDVEASVTEVRKNFSRARMMNRLHSSPARVMPRCPIFDQCGGCAFQHWEYREELAYKEERVRQALLRIAEIPNPPVDPIVGMEDPYGYRNKGQFPWGGTPGQAILGLYARGTHRVVATDQCDIQNANINSVLGQIKNMVNELGIPPYDEVTGNGILRHVLLRSSRREQRILALLVVTHWDRRLQQLADMMVAKLPQLAGVGVNLNKVRTNRVLGAETRLLAGQPSIHEDILGKSFVVSFESFFQVNPAQVETLYRLAIDAIPHHTRVVWDLYAGVGTLAILASQHADQVKALEVNPQAVRDAHANIAENGATNVMMVLGQAEKVIPHWAHDQEMPGAVILDPPRSGVLPEVINVLKTAYVNRLIYVSCNPDTLARDIGLLKPQYQLTRVTPVDMFPRTDHVEAVAILDASSAVGVRDMG</sequence>
<feature type="active site" description="Nucleophile" evidence="4">
    <location>
        <position position="404"/>
    </location>
</feature>
<dbReference type="InterPro" id="IPR002792">
    <property type="entry name" value="TRAM_dom"/>
</dbReference>
<dbReference type="PROSITE" id="PS51687">
    <property type="entry name" value="SAM_MT_RNA_M5U"/>
    <property type="match status" value="1"/>
</dbReference>
<reference evidence="7 8" key="1">
    <citation type="journal article" date="2014" name="BMC Genomics">
        <title>Comparison of environmental and isolate Sulfobacillus genomes reveals diverse carbon, sulfur, nitrogen, and hydrogen metabolisms.</title>
        <authorList>
            <person name="Justice N.B."/>
            <person name="Norman A."/>
            <person name="Brown C.T."/>
            <person name="Singh A."/>
            <person name="Thomas B.C."/>
            <person name="Banfield J.F."/>
        </authorList>
    </citation>
    <scope>NUCLEOTIDE SEQUENCE [LARGE SCALE GENOMIC DNA]</scope>
    <source>
        <strain evidence="7">AMDSBA4</strain>
    </source>
</reference>
<dbReference type="FunFam" id="2.40.50.140:FF:000097">
    <property type="entry name" value="23S rRNA (uracil(1939)-C(5))-methyltransferase RlmD"/>
    <property type="match status" value="1"/>
</dbReference>
<dbReference type="CDD" id="cd02440">
    <property type="entry name" value="AdoMet_MTases"/>
    <property type="match status" value="1"/>
</dbReference>
<feature type="binding site" evidence="4">
    <location>
        <position position="308"/>
    </location>
    <ligand>
        <name>S-adenosyl-L-methionine</name>
        <dbReference type="ChEBI" id="CHEBI:59789"/>
    </ligand>
</feature>
<keyword evidence="3 4" id="KW-0949">S-adenosyl-L-methionine</keyword>
<dbReference type="Gene3D" id="2.40.50.1070">
    <property type="match status" value="1"/>
</dbReference>
<evidence type="ECO:0000256" key="4">
    <source>
        <dbReference type="PROSITE-ProRule" id="PRU01024"/>
    </source>
</evidence>
<comment type="similarity">
    <text evidence="4">Belongs to the class I-like SAM-binding methyltransferase superfamily. RNA M5U methyltransferase family.</text>
</comment>
<feature type="active site" evidence="5">
    <location>
        <position position="404"/>
    </location>
</feature>
<dbReference type="PANTHER" id="PTHR11061:SF30">
    <property type="entry name" value="TRNA (URACIL(54)-C(5))-METHYLTRANSFERASE"/>
    <property type="match status" value="1"/>
</dbReference>
<dbReference type="GO" id="GO:0070041">
    <property type="term" value="F:rRNA (uridine-C5-)-methyltransferase activity"/>
    <property type="evidence" value="ECO:0007669"/>
    <property type="project" value="TreeGrafter"/>
</dbReference>
<dbReference type="Pfam" id="PF05958">
    <property type="entry name" value="tRNA_U5-meth_tr"/>
    <property type="match status" value="1"/>
</dbReference>
<evidence type="ECO:0000256" key="5">
    <source>
        <dbReference type="PROSITE-ProRule" id="PRU10015"/>
    </source>
</evidence>
<proteinExistence type="inferred from homology"/>
<dbReference type="SUPFAM" id="SSF53335">
    <property type="entry name" value="S-adenosyl-L-methionine-dependent methyltransferases"/>
    <property type="match status" value="1"/>
</dbReference>
<dbReference type="PANTHER" id="PTHR11061">
    <property type="entry name" value="RNA M5U METHYLTRANSFERASE"/>
    <property type="match status" value="1"/>
</dbReference>
<gene>
    <name evidence="7" type="ORF">C7B46_11005</name>
</gene>
<feature type="domain" description="TRAM" evidence="6">
    <location>
        <begin position="1"/>
        <end position="57"/>
    </location>
</feature>
<dbReference type="Pfam" id="PF01938">
    <property type="entry name" value="TRAM"/>
    <property type="match status" value="1"/>
</dbReference>